<keyword evidence="1" id="KW-0472">Membrane</keyword>
<dbReference type="InterPro" id="IPR036034">
    <property type="entry name" value="PDZ_sf"/>
</dbReference>
<reference evidence="3 4" key="1">
    <citation type="submission" date="2017-09" db="EMBL/GenBank/DDBJ databases">
        <title>Depth-based differentiation of microbial function through sediment-hosted aquifers and enrichment of novel symbionts in the deep terrestrial subsurface.</title>
        <authorList>
            <person name="Probst A.J."/>
            <person name="Ladd B."/>
            <person name="Jarett J.K."/>
            <person name="Geller-Mcgrath D.E."/>
            <person name="Sieber C.M."/>
            <person name="Emerson J.B."/>
            <person name="Anantharaman K."/>
            <person name="Thomas B.C."/>
            <person name="Malmstrom R."/>
            <person name="Stieglmeier M."/>
            <person name="Klingl A."/>
            <person name="Woyke T."/>
            <person name="Ryan C.M."/>
            <person name="Banfield J.F."/>
        </authorList>
    </citation>
    <scope>NUCLEOTIDE SEQUENCE [LARGE SCALE GENOMIC DNA]</scope>
    <source>
        <strain evidence="3">CG15_BIG_FIL_POST_REV_8_21_14_020_45_12</strain>
    </source>
</reference>
<dbReference type="AlphaFoldDB" id="A0A2M7H405"/>
<dbReference type="Proteomes" id="UP000230292">
    <property type="component" value="Unassembled WGS sequence"/>
</dbReference>
<dbReference type="SUPFAM" id="SSF50494">
    <property type="entry name" value="Trypsin-like serine proteases"/>
    <property type="match status" value="1"/>
</dbReference>
<keyword evidence="1" id="KW-1133">Transmembrane helix</keyword>
<name>A0A2M7H405_9BACT</name>
<evidence type="ECO:0000313" key="4">
    <source>
        <dbReference type="Proteomes" id="UP000230292"/>
    </source>
</evidence>
<organism evidence="3 4">
    <name type="scientific">Candidatus Kerfeldbacteria bacterium CG15_BIG_FIL_POST_REV_8_21_14_020_45_12</name>
    <dbReference type="NCBI Taxonomy" id="2014247"/>
    <lineage>
        <taxon>Bacteria</taxon>
        <taxon>Candidatus Kerfeldiibacteriota</taxon>
    </lineage>
</organism>
<keyword evidence="1" id="KW-0812">Transmembrane</keyword>
<comment type="caution">
    <text evidence="3">The sequence shown here is derived from an EMBL/GenBank/DDBJ whole genome shotgun (WGS) entry which is preliminary data.</text>
</comment>
<gene>
    <name evidence="3" type="ORF">COW24_02665</name>
</gene>
<dbReference type="EMBL" id="PFGC01000035">
    <property type="protein sequence ID" value="PIW36953.1"/>
    <property type="molecule type" value="Genomic_DNA"/>
</dbReference>
<protein>
    <recommendedName>
        <fullName evidence="2">PDZ domain-containing protein</fullName>
    </recommendedName>
</protein>
<evidence type="ECO:0000259" key="2">
    <source>
        <dbReference type="Pfam" id="PF13180"/>
    </source>
</evidence>
<dbReference type="InterPro" id="IPR009003">
    <property type="entry name" value="Peptidase_S1_PA"/>
</dbReference>
<sequence length="391" mass="42017">MKQQTVPTSPQSEDRQKHLAAKELRKTTSPHIIFGVVVTTLLMGSLAGFLGFVIASNIPETWPVLGKLNVVSWLAQERQDLLLSVKNPGRSVVQQAPQVINQIVTVYNGEPTLDNDVSRIGNAAVLTSDGWLTMPTGVLEVSLGAVGEDEAVVEPLVFVLSDGQVVTDIDERIDDTFSGMSYIKIAADTLSPVVFTSDQLLTVGQTVSVIEKDIGSYAVYRHQVAGELNRQLGLRSTDKLEQVMVLDTGAESRTVGSPVFTTSGEFAGVMLADGVVLDSSLIEGALSSLISTQSIGRSNLNISYTNIARLTEVEKQRHNLPESGIYIAEVSGETESDLQAGDVILSINSAFIKENDDLGVVMHSQAIGSTIYFLVLRDSVEKSVELKLTGV</sequence>
<dbReference type="SUPFAM" id="SSF50156">
    <property type="entry name" value="PDZ domain-like"/>
    <property type="match status" value="1"/>
</dbReference>
<evidence type="ECO:0000256" key="1">
    <source>
        <dbReference type="SAM" id="Phobius"/>
    </source>
</evidence>
<feature type="domain" description="PDZ" evidence="2">
    <location>
        <begin position="318"/>
        <end position="388"/>
    </location>
</feature>
<dbReference type="Gene3D" id="2.30.42.10">
    <property type="match status" value="1"/>
</dbReference>
<accession>A0A2M7H405</accession>
<proteinExistence type="predicted"/>
<evidence type="ECO:0000313" key="3">
    <source>
        <dbReference type="EMBL" id="PIW36953.1"/>
    </source>
</evidence>
<feature type="transmembrane region" description="Helical" evidence="1">
    <location>
        <begin position="32"/>
        <end position="55"/>
    </location>
</feature>
<dbReference type="Pfam" id="PF13180">
    <property type="entry name" value="PDZ_2"/>
    <property type="match status" value="1"/>
</dbReference>
<dbReference type="InterPro" id="IPR001478">
    <property type="entry name" value="PDZ"/>
</dbReference>